<sequence length="459" mass="53614">MEMERLRREAGRTTCRTNDWPAFEGSAMLRTNFLIFLGLAAIVWIYLFITLAVRDVPQRRVNIKAVELSLAIDKLQIQVRDEQEEVQKLRNAIQRLNIGRTSQKIHTFSSEGVHRQWKEPMAVLVFTCNRPTAAANLIEKYRPSKDLFPIIISQDCDNVAVQRAVAKFRDQVHYIKHKSAQQEGVTVPSVHSRYMTYYYIARHYKLALEYVFDVLRYNTAILLEDDLDVSADFFEYFSATRYLLEIDPKLWCVSAWNDNGKNGSIDFSANSLLYRTDFFSGLGWMMTRYSVCSTTCHATLFKKLWKEFGPKWPAGFWDDWMREPDIRNDRQCIRPEISRTKMTPSGKEGASSNRKYKKDFFRRVYEDSPLVSIEAALKFSMQKENSGHSIRVEYTGNTDFIKKADKLHVMHDFKAGVPRTAYQGIVSCFFNGVRIFLVPNRNYVKEYDKHWEVPANYDM</sequence>
<proteinExistence type="inferred from homology"/>
<comment type="cofactor">
    <cofactor evidence="17">
        <name>Mn(2+)</name>
        <dbReference type="ChEBI" id="CHEBI:29035"/>
    </cofactor>
    <text evidence="17">The cofactor is mostly bound to the substrate.</text>
</comment>
<evidence type="ECO:0000256" key="14">
    <source>
        <dbReference type="ARBA" id="ARBA00038949"/>
    </source>
</evidence>
<evidence type="ECO:0000313" key="19">
    <source>
        <dbReference type="EMBL" id="KAJ1367342.1"/>
    </source>
</evidence>
<evidence type="ECO:0000313" key="20">
    <source>
        <dbReference type="Proteomes" id="UP001196413"/>
    </source>
</evidence>
<evidence type="ECO:0000256" key="7">
    <source>
        <dbReference type="ARBA" id="ARBA00022723"/>
    </source>
</evidence>
<feature type="transmembrane region" description="Helical" evidence="17">
    <location>
        <begin position="33"/>
        <end position="53"/>
    </location>
</feature>
<evidence type="ECO:0000256" key="15">
    <source>
        <dbReference type="ARBA" id="ARBA00041712"/>
    </source>
</evidence>
<keyword evidence="12 17" id="KW-0464">Manganese</keyword>
<dbReference type="SUPFAM" id="SSF53448">
    <property type="entry name" value="Nucleotide-diphospho-sugar transferases"/>
    <property type="match status" value="1"/>
</dbReference>
<dbReference type="PANTHER" id="PTHR10468:SF0">
    <property type="entry name" value="ALPHA-1,3-MANNOSYL-GLYCOPROTEIN 2-BETA-N-ACETYLGLUCOSAMINYLTRANSFERASE"/>
    <property type="match status" value="1"/>
</dbReference>
<keyword evidence="7 17" id="KW-0479">Metal-binding</keyword>
<keyword evidence="4 17" id="KW-0328">Glycosyltransferase</keyword>
<dbReference type="FunFam" id="3.90.550.10:FF:000252">
    <property type="entry name" value="Protein O-linked-mannose beta-1,2-N-acetylglucosaminyltransferase 1"/>
    <property type="match status" value="1"/>
</dbReference>
<keyword evidence="18" id="KW-0175">Coiled coil</keyword>
<evidence type="ECO:0000256" key="2">
    <source>
        <dbReference type="ARBA" id="ARBA00004922"/>
    </source>
</evidence>
<protein>
    <recommendedName>
        <fullName evidence="14 17">Alpha-1,3-mannosyl-glycoprotein 2-beta-N-acetylglucosaminyltransferase</fullName>
        <shortName evidence="17">GNT-I</shortName>
        <shortName evidence="17">GlcNAc-T I</shortName>
        <ecNumber evidence="14 17">2.4.1.101</ecNumber>
    </recommendedName>
    <alternativeName>
        <fullName evidence="15 17">N-glycosyl-oligosaccharide-glycoprotein N-acetylglucosaminyltransferase I</fullName>
    </alternativeName>
</protein>
<evidence type="ECO:0000256" key="12">
    <source>
        <dbReference type="ARBA" id="ARBA00023211"/>
    </source>
</evidence>
<name>A0AAD5WEM6_PARTN</name>
<comment type="catalytic activity">
    <reaction evidence="16 17">
        <text>N(4)-(alpha-D-Man-(1-&gt;3)-[alpha-D-Man-(1-&gt;3)-[alpha-D-Man-(1-&gt;6)]-alpha-D-Man-(1-&gt;6)]-beta-D-Man-(1-&gt;4)-beta-D-GlcNAc-(1-&gt;4)-beta-D-GlcNAc)-L-asparaginyl-[protein] (N-glucan mannose isomer 5A1,2) + UDP-N-acetyl-alpha-D-glucosamine = N(4)-{beta-D-GlcNAc-(1-&gt;2)-alpha-D-Man-(1-&gt;3)-[alpha-D-Man-(1-&gt;3)-[alpha-D-Man-(1-&gt;6)]-alpha-D-Man-(1-&gt;6)]-beta-D-Man-(1-&gt;4)-beta-D-GlcNAc-(1-&gt;4)-beta-D-GlcNAc}-L-asparaginyl-[protein] + UDP + H(+)</text>
        <dbReference type="Rhea" id="RHEA:11456"/>
        <dbReference type="Rhea" id="RHEA-COMP:14367"/>
        <dbReference type="Rhea" id="RHEA-COMP:14368"/>
        <dbReference type="ChEBI" id="CHEBI:15378"/>
        <dbReference type="ChEBI" id="CHEBI:57705"/>
        <dbReference type="ChEBI" id="CHEBI:58223"/>
        <dbReference type="ChEBI" id="CHEBI:59087"/>
        <dbReference type="ChEBI" id="CHEBI:60625"/>
        <dbReference type="EC" id="2.4.1.101"/>
    </reaction>
</comment>
<evidence type="ECO:0000256" key="11">
    <source>
        <dbReference type="ARBA" id="ARBA00023136"/>
    </source>
</evidence>
<keyword evidence="10 17" id="KW-0333">Golgi apparatus</keyword>
<comment type="subcellular location">
    <subcellularLocation>
        <location evidence="1 17">Golgi apparatus membrane</location>
        <topology evidence="1 17">Single-pass type II membrane protein</topology>
    </subcellularLocation>
</comment>
<evidence type="ECO:0000256" key="16">
    <source>
        <dbReference type="ARBA" id="ARBA00049421"/>
    </source>
</evidence>
<dbReference type="InterPro" id="IPR029044">
    <property type="entry name" value="Nucleotide-diphossugar_trans"/>
</dbReference>
<organism evidence="19 20">
    <name type="scientific">Parelaphostrongylus tenuis</name>
    <name type="common">Meningeal worm</name>
    <dbReference type="NCBI Taxonomy" id="148309"/>
    <lineage>
        <taxon>Eukaryota</taxon>
        <taxon>Metazoa</taxon>
        <taxon>Ecdysozoa</taxon>
        <taxon>Nematoda</taxon>
        <taxon>Chromadorea</taxon>
        <taxon>Rhabditida</taxon>
        <taxon>Rhabditina</taxon>
        <taxon>Rhabditomorpha</taxon>
        <taxon>Strongyloidea</taxon>
        <taxon>Metastrongylidae</taxon>
        <taxon>Parelaphostrongylus</taxon>
    </lineage>
</organism>
<gene>
    <name evidence="19" type="ORF">KIN20_028238</name>
</gene>
<dbReference type="GO" id="GO:0006487">
    <property type="term" value="P:protein N-linked glycosylation"/>
    <property type="evidence" value="ECO:0007669"/>
    <property type="project" value="TreeGrafter"/>
</dbReference>
<evidence type="ECO:0000256" key="5">
    <source>
        <dbReference type="ARBA" id="ARBA00022679"/>
    </source>
</evidence>
<comment type="function">
    <text evidence="13 17">Initiates complex N-linked carbohydrate formation. Essential for the conversion of high-mannose to hybrid and complex N-glycans.</text>
</comment>
<dbReference type="GO" id="GO:0003827">
    <property type="term" value="F:alpha-1,3-mannosylglycoprotein 2-beta-N-acetylglucosaminyltransferase activity"/>
    <property type="evidence" value="ECO:0007669"/>
    <property type="project" value="UniProtKB-UniRule"/>
</dbReference>
<keyword evidence="20" id="KW-1185">Reference proteome</keyword>
<dbReference type="InterPro" id="IPR004139">
    <property type="entry name" value="Glyco_trans_13"/>
</dbReference>
<comment type="caution">
    <text evidence="19">The sequence shown here is derived from an EMBL/GenBank/DDBJ whole genome shotgun (WGS) entry which is preliminary data.</text>
</comment>
<evidence type="ECO:0000256" key="6">
    <source>
        <dbReference type="ARBA" id="ARBA00022692"/>
    </source>
</evidence>
<evidence type="ECO:0000256" key="8">
    <source>
        <dbReference type="ARBA" id="ARBA00022968"/>
    </source>
</evidence>
<keyword evidence="9 17" id="KW-1133">Transmembrane helix</keyword>
<dbReference type="Proteomes" id="UP001196413">
    <property type="component" value="Unassembled WGS sequence"/>
</dbReference>
<evidence type="ECO:0000256" key="18">
    <source>
        <dbReference type="SAM" id="Coils"/>
    </source>
</evidence>
<evidence type="ECO:0000256" key="17">
    <source>
        <dbReference type="RuleBase" id="RU368119"/>
    </source>
</evidence>
<reference evidence="19" key="1">
    <citation type="submission" date="2021-06" db="EMBL/GenBank/DDBJ databases">
        <title>Parelaphostrongylus tenuis whole genome reference sequence.</title>
        <authorList>
            <person name="Garwood T.J."/>
            <person name="Larsen P.A."/>
            <person name="Fountain-Jones N.M."/>
            <person name="Garbe J.R."/>
            <person name="Macchietto M.G."/>
            <person name="Kania S.A."/>
            <person name="Gerhold R.W."/>
            <person name="Richards J.E."/>
            <person name="Wolf T.M."/>
        </authorList>
    </citation>
    <scope>NUCLEOTIDE SEQUENCE</scope>
    <source>
        <strain evidence="19">MNPRO001-30</strain>
        <tissue evidence="19">Meninges</tissue>
    </source>
</reference>
<evidence type="ECO:0000256" key="3">
    <source>
        <dbReference type="ARBA" id="ARBA00006492"/>
    </source>
</evidence>
<accession>A0AAD5WEM6</accession>
<dbReference type="EC" id="2.4.1.101" evidence="14 17"/>
<evidence type="ECO:0000256" key="9">
    <source>
        <dbReference type="ARBA" id="ARBA00022989"/>
    </source>
</evidence>
<evidence type="ECO:0000256" key="13">
    <source>
        <dbReference type="ARBA" id="ARBA00037706"/>
    </source>
</evidence>
<comment type="pathway">
    <text evidence="2 17">Protein modification; protein glycosylation.</text>
</comment>
<feature type="coiled-coil region" evidence="18">
    <location>
        <begin position="65"/>
        <end position="99"/>
    </location>
</feature>
<dbReference type="InterPro" id="IPR052261">
    <property type="entry name" value="Glycosyltransferase_13"/>
</dbReference>
<keyword evidence="6 17" id="KW-0812">Transmembrane</keyword>
<dbReference type="Pfam" id="PF03071">
    <property type="entry name" value="GNT-I"/>
    <property type="match status" value="2"/>
</dbReference>
<evidence type="ECO:0000256" key="10">
    <source>
        <dbReference type="ARBA" id="ARBA00023034"/>
    </source>
</evidence>
<evidence type="ECO:0000256" key="1">
    <source>
        <dbReference type="ARBA" id="ARBA00004323"/>
    </source>
</evidence>
<keyword evidence="8 17" id="KW-0735">Signal-anchor</keyword>
<dbReference type="FunFam" id="3.10.180.20:FF:000001">
    <property type="entry name" value="alpha-1,3-mannosyl-glycoprotein 2-beta-N-acetylglucosaminyltransferase"/>
    <property type="match status" value="1"/>
</dbReference>
<dbReference type="GO" id="GO:0000139">
    <property type="term" value="C:Golgi membrane"/>
    <property type="evidence" value="ECO:0007669"/>
    <property type="project" value="UniProtKB-SubCell"/>
</dbReference>
<dbReference type="PANTHER" id="PTHR10468">
    <property type="entry name" value="PROTEIN O-LINKED-MANNOSE BETA-1,2-N-ACETYLGLUCOSAMINYLTRANSFERASE 1/ALPHA-1,3-MANNOSYL-GLYCOPROTEIN 2-BETA-N-ACETYLGLUCOSAMINYLTRANSFERASE"/>
    <property type="match status" value="1"/>
</dbReference>
<dbReference type="AlphaFoldDB" id="A0AAD5WEM6"/>
<dbReference type="GO" id="GO:0030145">
    <property type="term" value="F:manganese ion binding"/>
    <property type="evidence" value="ECO:0007669"/>
    <property type="project" value="UniProtKB-UniRule"/>
</dbReference>
<dbReference type="Gene3D" id="3.10.180.20">
    <property type="entry name" value="N-Acetylglucosaminyltransferase I, Domain 2"/>
    <property type="match status" value="1"/>
</dbReference>
<keyword evidence="5" id="KW-0808">Transferase</keyword>
<dbReference type="EMBL" id="JAHQIW010005860">
    <property type="protein sequence ID" value="KAJ1367342.1"/>
    <property type="molecule type" value="Genomic_DNA"/>
</dbReference>
<evidence type="ECO:0000256" key="4">
    <source>
        <dbReference type="ARBA" id="ARBA00022676"/>
    </source>
</evidence>
<comment type="similarity">
    <text evidence="3 17">Belongs to the glycosyltransferase 13 family.</text>
</comment>
<dbReference type="Gene3D" id="3.90.550.10">
    <property type="entry name" value="Spore Coat Polysaccharide Biosynthesis Protein SpsA, Chain A"/>
    <property type="match status" value="1"/>
</dbReference>
<keyword evidence="11 17" id="KW-0472">Membrane</keyword>